<dbReference type="AlphaFoldDB" id="A0AAN8UQC9"/>
<feature type="domain" description="EamA" evidence="7">
    <location>
        <begin position="40"/>
        <end position="179"/>
    </location>
</feature>
<evidence type="ECO:0000256" key="6">
    <source>
        <dbReference type="RuleBase" id="RU363077"/>
    </source>
</evidence>
<dbReference type="InterPro" id="IPR037185">
    <property type="entry name" value="EmrE-like"/>
</dbReference>
<sequence length="382" mass="42040">MSERETESTPIMNNVEENKNVKELKTRREIFTPERIKLLLALLTLQLCFVCNHIITRVALLNVEFSKIVFLVYRNILALLLLGPCAYFFEKNDRKPLTFSLLLQIFFIAVFGVTSNQVLYLLGLYYATPTFASAMQNSIPAITFAIAAAIGLEKVNILRRDGLAKILGTVAAIGGATIMTLYKGMPVLQGISLKEDMFLSMQNFTLGCLYLLAQCLSWGAWLNLQAVVLKKYPAKLSITAMSCFIGLIQITAIAAIIETDPEQWKIKSVAELTAILYTGIVTSGFVFTVQTWCIQKGGPVLVAVVQPFQTVLVAFVASLLLGDQLYTGGIIGAVLVVLGLYSVLWGKVQERKLACQTNEEALTRHLLDAQSKEEECLAGGIP</sequence>
<feature type="transmembrane region" description="Helical" evidence="6">
    <location>
        <begin position="36"/>
        <end position="56"/>
    </location>
</feature>
<name>A0AAN8UQC9_9MAGN</name>
<feature type="transmembrane region" description="Helical" evidence="6">
    <location>
        <begin position="326"/>
        <end position="344"/>
    </location>
</feature>
<keyword evidence="3 6" id="KW-0812">Transmembrane</keyword>
<dbReference type="Pfam" id="PF00892">
    <property type="entry name" value="EamA"/>
    <property type="match status" value="2"/>
</dbReference>
<gene>
    <name evidence="8" type="ORF">RJ641_014926</name>
</gene>
<evidence type="ECO:0000256" key="1">
    <source>
        <dbReference type="ARBA" id="ARBA00004141"/>
    </source>
</evidence>
<feature type="transmembrane region" description="Helical" evidence="6">
    <location>
        <begin position="134"/>
        <end position="152"/>
    </location>
</feature>
<feature type="transmembrane region" description="Helical" evidence="6">
    <location>
        <begin position="269"/>
        <end position="288"/>
    </location>
</feature>
<protein>
    <recommendedName>
        <fullName evidence="6">WAT1-related protein</fullName>
    </recommendedName>
</protein>
<dbReference type="InterPro" id="IPR000620">
    <property type="entry name" value="EamA_dom"/>
</dbReference>
<comment type="similarity">
    <text evidence="2 6">Belongs to the drug/metabolite transporter (DMT) superfamily. Plant drug/metabolite exporter (P-DME) (TC 2.A.7.4) family.</text>
</comment>
<dbReference type="Proteomes" id="UP001370490">
    <property type="component" value="Unassembled WGS sequence"/>
</dbReference>
<comment type="caution">
    <text evidence="8">The sequence shown here is derived from an EMBL/GenBank/DDBJ whole genome shotgun (WGS) entry which is preliminary data.</text>
</comment>
<feature type="transmembrane region" description="Helical" evidence="6">
    <location>
        <begin position="68"/>
        <end position="89"/>
    </location>
</feature>
<feature type="transmembrane region" description="Helical" evidence="6">
    <location>
        <begin position="101"/>
        <end position="122"/>
    </location>
</feature>
<feature type="transmembrane region" description="Helical" evidence="6">
    <location>
        <begin position="204"/>
        <end position="224"/>
    </location>
</feature>
<evidence type="ECO:0000256" key="4">
    <source>
        <dbReference type="ARBA" id="ARBA00022989"/>
    </source>
</evidence>
<feature type="transmembrane region" description="Helical" evidence="6">
    <location>
        <begin position="164"/>
        <end position="184"/>
    </location>
</feature>
<keyword evidence="4 6" id="KW-1133">Transmembrane helix</keyword>
<evidence type="ECO:0000313" key="8">
    <source>
        <dbReference type="EMBL" id="KAK6921248.1"/>
    </source>
</evidence>
<evidence type="ECO:0000256" key="2">
    <source>
        <dbReference type="ARBA" id="ARBA00007635"/>
    </source>
</evidence>
<evidence type="ECO:0000256" key="5">
    <source>
        <dbReference type="ARBA" id="ARBA00023136"/>
    </source>
</evidence>
<reference evidence="8 9" key="1">
    <citation type="submission" date="2023-12" db="EMBL/GenBank/DDBJ databases">
        <title>A high-quality genome assembly for Dillenia turbinata (Dilleniales).</title>
        <authorList>
            <person name="Chanderbali A."/>
        </authorList>
    </citation>
    <scope>NUCLEOTIDE SEQUENCE [LARGE SCALE GENOMIC DNA]</scope>
    <source>
        <strain evidence="8">LSX21</strain>
        <tissue evidence="8">Leaf</tissue>
    </source>
</reference>
<organism evidence="8 9">
    <name type="scientific">Dillenia turbinata</name>
    <dbReference type="NCBI Taxonomy" id="194707"/>
    <lineage>
        <taxon>Eukaryota</taxon>
        <taxon>Viridiplantae</taxon>
        <taxon>Streptophyta</taxon>
        <taxon>Embryophyta</taxon>
        <taxon>Tracheophyta</taxon>
        <taxon>Spermatophyta</taxon>
        <taxon>Magnoliopsida</taxon>
        <taxon>eudicotyledons</taxon>
        <taxon>Gunneridae</taxon>
        <taxon>Pentapetalae</taxon>
        <taxon>Dilleniales</taxon>
        <taxon>Dilleniaceae</taxon>
        <taxon>Dillenia</taxon>
    </lineage>
</organism>
<feature type="transmembrane region" description="Helical" evidence="6">
    <location>
        <begin position="300"/>
        <end position="320"/>
    </location>
</feature>
<comment type="subcellular location">
    <subcellularLocation>
        <location evidence="1 6">Membrane</location>
        <topology evidence="1 6">Multi-pass membrane protein</topology>
    </subcellularLocation>
</comment>
<keyword evidence="5 6" id="KW-0472">Membrane</keyword>
<dbReference type="EMBL" id="JBAMMX010000020">
    <property type="protein sequence ID" value="KAK6921248.1"/>
    <property type="molecule type" value="Genomic_DNA"/>
</dbReference>
<evidence type="ECO:0000259" key="7">
    <source>
        <dbReference type="Pfam" id="PF00892"/>
    </source>
</evidence>
<dbReference type="InterPro" id="IPR030184">
    <property type="entry name" value="WAT1-related"/>
</dbReference>
<dbReference type="GO" id="GO:0022857">
    <property type="term" value="F:transmembrane transporter activity"/>
    <property type="evidence" value="ECO:0007669"/>
    <property type="project" value="InterPro"/>
</dbReference>
<dbReference type="PANTHER" id="PTHR31218">
    <property type="entry name" value="WAT1-RELATED PROTEIN"/>
    <property type="match status" value="1"/>
</dbReference>
<proteinExistence type="inferred from homology"/>
<evidence type="ECO:0000313" key="9">
    <source>
        <dbReference type="Proteomes" id="UP001370490"/>
    </source>
</evidence>
<dbReference type="SUPFAM" id="SSF103481">
    <property type="entry name" value="Multidrug resistance efflux transporter EmrE"/>
    <property type="match status" value="2"/>
</dbReference>
<dbReference type="GO" id="GO:0016020">
    <property type="term" value="C:membrane"/>
    <property type="evidence" value="ECO:0007669"/>
    <property type="project" value="UniProtKB-SubCell"/>
</dbReference>
<evidence type="ECO:0000256" key="3">
    <source>
        <dbReference type="ARBA" id="ARBA00022692"/>
    </source>
</evidence>
<accession>A0AAN8UQC9</accession>
<feature type="transmembrane region" description="Helical" evidence="6">
    <location>
        <begin position="236"/>
        <end position="257"/>
    </location>
</feature>
<keyword evidence="9" id="KW-1185">Reference proteome</keyword>
<feature type="domain" description="EamA" evidence="7">
    <location>
        <begin position="206"/>
        <end position="344"/>
    </location>
</feature>